<evidence type="ECO:0000259" key="9">
    <source>
        <dbReference type="PROSITE" id="PS50905"/>
    </source>
</evidence>
<comment type="caution">
    <text evidence="10">The sequence shown here is derived from an EMBL/GenBank/DDBJ whole genome shotgun (WGS) entry which is preliminary data.</text>
</comment>
<evidence type="ECO:0000313" key="10">
    <source>
        <dbReference type="EMBL" id="GHA87792.1"/>
    </source>
</evidence>
<dbReference type="GO" id="GO:0140315">
    <property type="term" value="F:iron ion sequestering activity"/>
    <property type="evidence" value="ECO:0007669"/>
    <property type="project" value="UniProtKB-ARBA"/>
</dbReference>
<keyword evidence="5 7" id="KW-0479">Metal-binding</keyword>
<dbReference type="EMBL" id="BMZH01000003">
    <property type="protein sequence ID" value="GHA87792.1"/>
    <property type="molecule type" value="Genomic_DNA"/>
</dbReference>
<dbReference type="Proteomes" id="UP000634004">
    <property type="component" value="Unassembled WGS sequence"/>
</dbReference>
<evidence type="ECO:0000256" key="8">
    <source>
        <dbReference type="PIRSR" id="PIRSR002560-1"/>
    </source>
</evidence>
<keyword evidence="11" id="KW-1185">Reference proteome</keyword>
<reference evidence="10" key="1">
    <citation type="journal article" date="2014" name="Int. J. Syst. Evol. Microbiol.">
        <title>Complete genome sequence of Corynebacterium casei LMG S-19264T (=DSM 44701T), isolated from a smear-ripened cheese.</title>
        <authorList>
            <consortium name="US DOE Joint Genome Institute (JGI-PGF)"/>
            <person name="Walter F."/>
            <person name="Albersmeier A."/>
            <person name="Kalinowski J."/>
            <person name="Ruckert C."/>
        </authorList>
    </citation>
    <scope>NUCLEOTIDE SEQUENCE</scope>
    <source>
        <strain evidence="10">KCTC 32513</strain>
    </source>
</reference>
<feature type="binding site" evidence="8">
    <location>
        <position position="18"/>
    </location>
    <ligand>
        <name>Fe cation</name>
        <dbReference type="ChEBI" id="CHEBI:24875"/>
        <label>1</label>
    </ligand>
</feature>
<dbReference type="PROSITE" id="PS50905">
    <property type="entry name" value="FERRITIN_LIKE"/>
    <property type="match status" value="1"/>
</dbReference>
<comment type="cofactor">
    <cofactor evidence="1">
        <name>heme b</name>
        <dbReference type="ChEBI" id="CHEBI:60344"/>
    </cofactor>
</comment>
<dbReference type="FunFam" id="1.20.1260.10:FF:000005">
    <property type="entry name" value="Bacterioferritin"/>
    <property type="match status" value="1"/>
</dbReference>
<dbReference type="RefSeq" id="WP_189495775.1">
    <property type="nucleotide sequence ID" value="NZ_BMZH01000003.1"/>
</dbReference>
<evidence type="ECO:0000256" key="7">
    <source>
        <dbReference type="PIRNR" id="PIRNR002560"/>
    </source>
</evidence>
<dbReference type="Pfam" id="PF00210">
    <property type="entry name" value="Ferritin"/>
    <property type="match status" value="1"/>
</dbReference>
<dbReference type="InterPro" id="IPR012347">
    <property type="entry name" value="Ferritin-like"/>
</dbReference>
<dbReference type="PANTHER" id="PTHR30295">
    <property type="entry name" value="BACTERIOFERRITIN"/>
    <property type="match status" value="1"/>
</dbReference>
<dbReference type="Gene3D" id="1.20.1260.10">
    <property type="match status" value="1"/>
</dbReference>
<feature type="binding site" evidence="8">
    <location>
        <position position="94"/>
    </location>
    <ligand>
        <name>Fe cation</name>
        <dbReference type="ChEBI" id="CHEBI:24875"/>
        <label>2</label>
    </ligand>
</feature>
<keyword evidence="4" id="KW-0349">Heme</keyword>
<dbReference type="InterPro" id="IPR008331">
    <property type="entry name" value="Ferritin_DPS_dom"/>
</dbReference>
<feature type="domain" description="Ferritin-like diiron" evidence="9">
    <location>
        <begin position="1"/>
        <end position="145"/>
    </location>
</feature>
<dbReference type="CDD" id="cd00907">
    <property type="entry name" value="Bacterioferritin"/>
    <property type="match status" value="1"/>
</dbReference>
<feature type="binding site" evidence="8">
    <location>
        <position position="51"/>
    </location>
    <ligand>
        <name>Fe cation</name>
        <dbReference type="ChEBI" id="CHEBI:24875"/>
        <label>1</label>
    </ligand>
</feature>
<evidence type="ECO:0000313" key="11">
    <source>
        <dbReference type="Proteomes" id="UP000634004"/>
    </source>
</evidence>
<gene>
    <name evidence="10" type="ORF">GCM10009069_08420</name>
</gene>
<protein>
    <recommendedName>
        <fullName evidence="7">Bacterioferritin</fullName>
        <ecNumber evidence="7">1.16.3.1</ecNumber>
    </recommendedName>
</protein>
<evidence type="ECO:0000256" key="3">
    <source>
        <dbReference type="ARBA" id="ARBA00022434"/>
    </source>
</evidence>
<feature type="binding site" evidence="8">
    <location>
        <position position="51"/>
    </location>
    <ligand>
        <name>Fe cation</name>
        <dbReference type="ChEBI" id="CHEBI:24875"/>
        <label>2</label>
    </ligand>
</feature>
<dbReference type="NCBIfam" id="TIGR00754">
    <property type="entry name" value="bfr"/>
    <property type="match status" value="1"/>
</dbReference>
<feature type="binding site" evidence="8">
    <location>
        <position position="50"/>
    </location>
    <ligand>
        <name>Fe cation</name>
        <dbReference type="ChEBI" id="CHEBI:24875"/>
        <label>3</label>
    </ligand>
</feature>
<evidence type="ECO:0000256" key="6">
    <source>
        <dbReference type="ARBA" id="ARBA00023004"/>
    </source>
</evidence>
<feature type="binding site" description="axial binding residue" evidence="8">
    <location>
        <position position="52"/>
    </location>
    <ligand>
        <name>heme b</name>
        <dbReference type="ChEBI" id="CHEBI:60344"/>
        <note>ligand shared between dimeric partners</note>
    </ligand>
    <ligandPart>
        <name>Fe</name>
        <dbReference type="ChEBI" id="CHEBI:18248"/>
    </ligandPart>
</feature>
<evidence type="ECO:0000256" key="4">
    <source>
        <dbReference type="ARBA" id="ARBA00022617"/>
    </source>
</evidence>
<feature type="binding site" evidence="8">
    <location>
        <position position="127"/>
    </location>
    <ligand>
        <name>Fe cation</name>
        <dbReference type="ChEBI" id="CHEBI:24875"/>
        <label>2</label>
    </ligand>
</feature>
<feature type="binding site" evidence="8">
    <location>
        <position position="130"/>
    </location>
    <ligand>
        <name>Fe cation</name>
        <dbReference type="ChEBI" id="CHEBI:24875"/>
        <label>2</label>
    </ligand>
</feature>
<dbReference type="InterPro" id="IPR002024">
    <property type="entry name" value="Bacterioferritin"/>
</dbReference>
<comment type="similarity">
    <text evidence="2 7">Belongs to the bacterioferritin family.</text>
</comment>
<dbReference type="PIRSF" id="PIRSF002560">
    <property type="entry name" value="Bacterioferritin"/>
    <property type="match status" value="1"/>
</dbReference>
<dbReference type="PRINTS" id="PR00601">
    <property type="entry name" value="BACFERRITIN"/>
</dbReference>
<keyword evidence="6 7" id="KW-0408">Iron</keyword>
<feature type="binding site" evidence="8">
    <location>
        <position position="127"/>
    </location>
    <ligand>
        <name>Fe cation</name>
        <dbReference type="ChEBI" id="CHEBI:24875"/>
        <label>1</label>
    </ligand>
</feature>
<dbReference type="GO" id="GO:0008199">
    <property type="term" value="F:ferric iron binding"/>
    <property type="evidence" value="ECO:0007669"/>
    <property type="project" value="InterPro"/>
</dbReference>
<name>A0A8J3CNJ0_9PROT</name>
<comment type="function">
    <text evidence="7">Iron-storage protein, whose ferroxidase center binds Fe(2+), oxidizes it using dioxygen to Fe(3+), and participates in the subsequent Fe(3+) oxide mineral core formation within the central cavity of the BFR protein shell.</text>
</comment>
<keyword evidence="3 7" id="KW-0409">Iron storage</keyword>
<dbReference type="InterPro" id="IPR009040">
    <property type="entry name" value="Ferritin-like_diiron"/>
</dbReference>
<dbReference type="PANTHER" id="PTHR30295:SF0">
    <property type="entry name" value="BACTERIOFERRITIN"/>
    <property type="match status" value="1"/>
</dbReference>
<evidence type="ECO:0000256" key="2">
    <source>
        <dbReference type="ARBA" id="ARBA00008093"/>
    </source>
</evidence>
<dbReference type="GO" id="GO:0005829">
    <property type="term" value="C:cytosol"/>
    <property type="evidence" value="ECO:0007669"/>
    <property type="project" value="TreeGrafter"/>
</dbReference>
<dbReference type="EC" id="1.16.3.1" evidence="7"/>
<dbReference type="GO" id="GO:0004322">
    <property type="term" value="F:ferroxidase activity"/>
    <property type="evidence" value="ECO:0007669"/>
    <property type="project" value="UniProtKB-EC"/>
</dbReference>
<dbReference type="GO" id="GO:0006826">
    <property type="term" value="P:iron ion transport"/>
    <property type="evidence" value="ECO:0007669"/>
    <property type="project" value="InterPro"/>
</dbReference>
<dbReference type="AlphaFoldDB" id="A0A8J3CNJ0"/>
<proteinExistence type="inferred from homology"/>
<dbReference type="InterPro" id="IPR009078">
    <property type="entry name" value="Ferritin-like_SF"/>
</dbReference>
<comment type="catalytic activity">
    <reaction evidence="7">
        <text>4 Fe(2+) + O2 + 4 H(+) = 4 Fe(3+) + 2 H2O</text>
        <dbReference type="Rhea" id="RHEA:11148"/>
        <dbReference type="ChEBI" id="CHEBI:15377"/>
        <dbReference type="ChEBI" id="CHEBI:15378"/>
        <dbReference type="ChEBI" id="CHEBI:15379"/>
        <dbReference type="ChEBI" id="CHEBI:29033"/>
        <dbReference type="ChEBI" id="CHEBI:29034"/>
        <dbReference type="EC" id="1.16.3.1"/>
    </reaction>
</comment>
<reference evidence="10" key="2">
    <citation type="submission" date="2020-09" db="EMBL/GenBank/DDBJ databases">
        <authorList>
            <person name="Sun Q."/>
            <person name="Kim S."/>
        </authorList>
    </citation>
    <scope>NUCLEOTIDE SEQUENCE</scope>
    <source>
        <strain evidence="10">KCTC 32513</strain>
    </source>
</reference>
<sequence length="161" mass="18799">MLKNPEVIVWLNRALKAELTAINQYFLHSRMLRDWGVTLLAKKEYEESIEEMNHADEIIERILFLGGLPNLQDLGKLHIGEDVQEILECDMKVEEIAIPLYRDAIHYCESVRDYGTRDLLQRILVDEEGHVDFLETQFDLIKQIGIERYIQMQSEPVTAAK</sequence>
<accession>A0A8J3CNJ0</accession>
<organism evidence="10 11">
    <name type="scientific">Algimonas arctica</name>
    <dbReference type="NCBI Taxonomy" id="1479486"/>
    <lineage>
        <taxon>Bacteria</taxon>
        <taxon>Pseudomonadati</taxon>
        <taxon>Pseudomonadota</taxon>
        <taxon>Alphaproteobacteria</taxon>
        <taxon>Maricaulales</taxon>
        <taxon>Robiginitomaculaceae</taxon>
        <taxon>Algimonas</taxon>
    </lineage>
</organism>
<evidence type="ECO:0000256" key="1">
    <source>
        <dbReference type="ARBA" id="ARBA00001970"/>
    </source>
</evidence>
<dbReference type="GO" id="GO:0006879">
    <property type="term" value="P:intracellular iron ion homeostasis"/>
    <property type="evidence" value="ECO:0007669"/>
    <property type="project" value="UniProtKB-KW"/>
</dbReference>
<dbReference type="SUPFAM" id="SSF47240">
    <property type="entry name" value="Ferritin-like"/>
    <property type="match status" value="1"/>
</dbReference>
<feature type="binding site" evidence="8">
    <location>
        <position position="54"/>
    </location>
    <ligand>
        <name>Fe cation</name>
        <dbReference type="ChEBI" id="CHEBI:24875"/>
        <label>1</label>
    </ligand>
</feature>
<evidence type="ECO:0000256" key="5">
    <source>
        <dbReference type="ARBA" id="ARBA00022723"/>
    </source>
</evidence>
<dbReference type="GO" id="GO:0020037">
    <property type="term" value="F:heme binding"/>
    <property type="evidence" value="ECO:0007669"/>
    <property type="project" value="TreeGrafter"/>
</dbReference>